<reference evidence="9" key="3">
    <citation type="submission" date="2025-09" db="UniProtKB">
        <authorList>
            <consortium name="Ensembl"/>
        </authorList>
    </citation>
    <scope>IDENTIFICATION</scope>
</reference>
<sequence>MSEVTRESLKAALKQLSCHFTWNLFKDENSIENLEGKIVDSIGFLCPQSKASGHNLLAYLKHLQGRDEEALRCLQQAEELTQQEHPGQAEVRNLVTWGNYAWLYYYMGRLEESRTYLDKVTQTCRKFASPYRIDCPEMDCEEGWARLKGGNRYAERSKACFERALEKEPLCLELRVGLAIATCGQDEVSRSWRHQPLDLLRQTLELDPDNNYLKVLLALKLQKMNDIATGEKLVEEALEKTQSPEVFRLAAKFYRSQGFLEKALSLFEKALEFQPATSSLYHQIGCCCRSLASQLLHRDKMEELRDPGTREKVKQLQSRAAEYMEKALEKNGCYPNMYLDLASMYTVLGHHSKAEDIYQKILVMEQLTDNEKQQMHQRYGNFQDYFRGQRDIAIHHYLEGVKIGGKSAEYEKMKSRLQELAVHQGSQKSPSLQGWRLLGFLAKMNGDESLAIEYYEKALGILFKHSSSGIASLFPSPSSPEAEREEGPGRVLFQGRSDGAASVLNGESKTRQERQEMPTKMNGCPGRASPPFLGSQNRVAFAYNCSEE</sequence>
<dbReference type="FunFam" id="1.25.40.10:FF:000036">
    <property type="entry name" value="interferon-induced protein with tetratricopeptide repeats 5"/>
    <property type="match status" value="1"/>
</dbReference>
<dbReference type="SMART" id="SM00028">
    <property type="entry name" value="TPR"/>
    <property type="match status" value="5"/>
</dbReference>
<dbReference type="GO" id="GO:0005829">
    <property type="term" value="C:cytosol"/>
    <property type="evidence" value="ECO:0007669"/>
    <property type="project" value="TreeGrafter"/>
</dbReference>
<evidence type="ECO:0000256" key="7">
    <source>
        <dbReference type="PROSITE-ProRule" id="PRU00339"/>
    </source>
</evidence>
<evidence type="ECO:0000256" key="5">
    <source>
        <dbReference type="ARBA" id="ARBA00023118"/>
    </source>
</evidence>
<dbReference type="Ensembl" id="ENSVURT00010036407.1">
    <property type="protein sequence ID" value="ENSVURP00010031975.1"/>
    <property type="gene ID" value="ENSVURG00010024417.1"/>
</dbReference>
<evidence type="ECO:0000256" key="4">
    <source>
        <dbReference type="ARBA" id="ARBA00022859"/>
    </source>
</evidence>
<dbReference type="InterPro" id="IPR011990">
    <property type="entry name" value="TPR-like_helical_dom_sf"/>
</dbReference>
<dbReference type="GeneID" id="114038574"/>
<dbReference type="RefSeq" id="XP_027711689.1">
    <property type="nucleotide sequence ID" value="XM_027855888.1"/>
</dbReference>
<evidence type="ECO:0000313" key="10">
    <source>
        <dbReference type="Proteomes" id="UP000314987"/>
    </source>
</evidence>
<dbReference type="OMA" id="RIDCPEM"/>
<comment type="similarity">
    <text evidence="6">Belongs to the IFIT family.</text>
</comment>
<gene>
    <name evidence="9" type="primary">LOC114038574</name>
</gene>
<organism evidence="9 10">
    <name type="scientific">Vombatus ursinus</name>
    <name type="common">Common wombat</name>
    <dbReference type="NCBI Taxonomy" id="29139"/>
    <lineage>
        <taxon>Eukaryota</taxon>
        <taxon>Metazoa</taxon>
        <taxon>Chordata</taxon>
        <taxon>Craniata</taxon>
        <taxon>Vertebrata</taxon>
        <taxon>Euteleostomi</taxon>
        <taxon>Mammalia</taxon>
        <taxon>Metatheria</taxon>
        <taxon>Diprotodontia</taxon>
        <taxon>Vombatidae</taxon>
        <taxon>Vombatus</taxon>
    </lineage>
</organism>
<keyword evidence="10" id="KW-1185">Reference proteome</keyword>
<dbReference type="GO" id="GO:0051607">
    <property type="term" value="P:defense response to virus"/>
    <property type="evidence" value="ECO:0007669"/>
    <property type="project" value="UniProtKB-KW"/>
</dbReference>
<dbReference type="PANTHER" id="PTHR10271">
    <property type="entry name" value="INTERFERON-INDUCED PROTEIN WITH TETRATRICOPEPTIDE REPEATS"/>
    <property type="match status" value="1"/>
</dbReference>
<dbReference type="Proteomes" id="UP000314987">
    <property type="component" value="Unassembled WGS sequence"/>
</dbReference>
<reference evidence="10" key="1">
    <citation type="submission" date="2018-12" db="EMBL/GenBank/DDBJ databases">
        <authorList>
            <person name="Yazar S."/>
        </authorList>
    </citation>
    <scope>NUCLEOTIDE SEQUENCE [LARGE SCALE GENOMIC DNA]</scope>
</reference>
<evidence type="ECO:0000256" key="3">
    <source>
        <dbReference type="ARBA" id="ARBA00022803"/>
    </source>
</evidence>
<evidence type="ECO:0000256" key="2">
    <source>
        <dbReference type="ARBA" id="ARBA00022737"/>
    </source>
</evidence>
<dbReference type="Gene3D" id="1.25.40.10">
    <property type="entry name" value="Tetratricopeptide repeat domain"/>
    <property type="match status" value="3"/>
</dbReference>
<keyword evidence="5" id="KW-0051">Antiviral defense</keyword>
<evidence type="ECO:0008006" key="11">
    <source>
        <dbReference type="Google" id="ProtNLM"/>
    </source>
</evidence>
<keyword evidence="3 7" id="KW-0802">TPR repeat</keyword>
<dbReference type="GeneTree" id="ENSGT00950000182946"/>
<dbReference type="Pfam" id="PF13424">
    <property type="entry name" value="TPR_12"/>
    <property type="match status" value="1"/>
</dbReference>
<dbReference type="AlphaFoldDB" id="A0A4X2ME83"/>
<name>A0A4X2ME83_VOMUR</name>
<dbReference type="SUPFAM" id="SSF48452">
    <property type="entry name" value="TPR-like"/>
    <property type="match status" value="2"/>
</dbReference>
<dbReference type="PANTHER" id="PTHR10271:SF4">
    <property type="entry name" value="INTERFERON-INDUCED PROTEIN WITH TETRATRICOPEPTIDE REPEATS 2"/>
    <property type="match status" value="1"/>
</dbReference>
<evidence type="ECO:0000256" key="6">
    <source>
        <dbReference type="ARBA" id="ARBA00038336"/>
    </source>
</evidence>
<feature type="compositionally biased region" description="Basic and acidic residues" evidence="8">
    <location>
        <begin position="508"/>
        <end position="517"/>
    </location>
</feature>
<evidence type="ECO:0000256" key="8">
    <source>
        <dbReference type="SAM" id="MobiDB-lite"/>
    </source>
</evidence>
<dbReference type="PROSITE" id="PS50005">
    <property type="entry name" value="TPR"/>
    <property type="match status" value="1"/>
</dbReference>
<reference evidence="9" key="2">
    <citation type="submission" date="2025-08" db="UniProtKB">
        <authorList>
            <consortium name="Ensembl"/>
        </authorList>
    </citation>
    <scope>IDENTIFICATION</scope>
</reference>
<proteinExistence type="inferred from homology"/>
<dbReference type="GO" id="GO:0045087">
    <property type="term" value="P:innate immune response"/>
    <property type="evidence" value="ECO:0007669"/>
    <property type="project" value="UniProtKB-KW"/>
</dbReference>
<keyword evidence="2" id="KW-0677">Repeat</keyword>
<keyword evidence="1" id="KW-0399">Innate immunity</keyword>
<feature type="repeat" description="TPR" evidence="7">
    <location>
        <begin position="244"/>
        <end position="277"/>
    </location>
</feature>
<evidence type="ECO:0000256" key="1">
    <source>
        <dbReference type="ARBA" id="ARBA00022588"/>
    </source>
</evidence>
<dbReference type="OrthoDB" id="10043504at2759"/>
<feature type="region of interest" description="Disordered" evidence="8">
    <location>
        <begin position="474"/>
        <end position="533"/>
    </location>
</feature>
<evidence type="ECO:0000313" key="9">
    <source>
        <dbReference type="Ensembl" id="ENSVURP00010031975.1"/>
    </source>
</evidence>
<dbReference type="STRING" id="29139.ENSVURP00010031975"/>
<dbReference type="InterPro" id="IPR019734">
    <property type="entry name" value="TPR_rpt"/>
</dbReference>
<keyword evidence="4" id="KW-0391">Immunity</keyword>
<accession>A0A4X2ME83</accession>
<protein>
    <recommendedName>
        <fullName evidence="11">Interferon induced protein with tetratricopeptide repeats 3</fullName>
    </recommendedName>
</protein>